<evidence type="ECO:0000313" key="3">
    <source>
        <dbReference type="WBParaSite" id="mrna-Wban_08131"/>
    </source>
</evidence>
<feature type="transmembrane region" description="Helical" evidence="1">
    <location>
        <begin position="148"/>
        <end position="165"/>
    </location>
</feature>
<organism evidence="2 3">
    <name type="scientific">Wuchereria bancrofti</name>
    <dbReference type="NCBI Taxonomy" id="6293"/>
    <lineage>
        <taxon>Eukaryota</taxon>
        <taxon>Metazoa</taxon>
        <taxon>Ecdysozoa</taxon>
        <taxon>Nematoda</taxon>
        <taxon>Chromadorea</taxon>
        <taxon>Rhabditida</taxon>
        <taxon>Spirurina</taxon>
        <taxon>Spiruromorpha</taxon>
        <taxon>Filarioidea</taxon>
        <taxon>Onchocercidae</taxon>
        <taxon>Wuchereria</taxon>
    </lineage>
</organism>
<feature type="transmembrane region" description="Helical" evidence="1">
    <location>
        <begin position="218"/>
        <end position="236"/>
    </location>
</feature>
<feature type="transmembrane region" description="Helical" evidence="1">
    <location>
        <begin position="124"/>
        <end position="141"/>
    </location>
</feature>
<proteinExistence type="predicted"/>
<protein>
    <submittedName>
        <fullName evidence="3">Uncharacterized protein</fullName>
    </submittedName>
</protein>
<feature type="transmembrane region" description="Helical" evidence="1">
    <location>
        <begin position="185"/>
        <end position="206"/>
    </location>
</feature>
<reference evidence="2" key="1">
    <citation type="submission" date="2015-03" db="EMBL/GenBank/DDBJ databases">
        <title>Wuchereria bancrofti Genome Sequencing Papua New Guinea Strain.</title>
        <authorList>
            <person name="Small S.T."/>
            <person name="Serre D."/>
            <person name="Zimmerman P.A."/>
        </authorList>
    </citation>
    <scope>NUCLEOTIDE SEQUENCE [LARGE SCALE GENOMIC DNA]</scope>
    <source>
        <strain evidence="2">pt0022</strain>
    </source>
</reference>
<sequence>MAAHDVVLYYLLNASSALYLSAAHNALYFLLGWHTVVLHFWHYCLTFCFLLLCSVIGMQRWSKPLPISPFILPITTQIIIVLLLNRIHSQIRSGSLYLLRVFDFLTTITVAKFSKWLLRSERNPPISLLVPIAFGGSLSWMELSLIEYETYSLIFAPVLAILQGFQVLQIQKCYQTLNANQPETFILYFTGFTTIGLSIPAFYSWINSTISADASWESIDYLLIGMSLMFMPNYKYSEMWLQLNLTAYDFMVLEQAKFWAASIGQWLVQNMAHATIFAFTGKIIMLGALMRYFIEIKRLQKAEYNDLSQTLFN</sequence>
<keyword evidence="1" id="KW-0472">Membrane</keyword>
<keyword evidence="1" id="KW-0812">Transmembrane</keyword>
<feature type="transmembrane region" description="Helical" evidence="1">
    <location>
        <begin position="6"/>
        <end position="28"/>
    </location>
</feature>
<name>A0AAF5Q043_WUCBA</name>
<feature type="transmembrane region" description="Helical" evidence="1">
    <location>
        <begin position="67"/>
        <end position="85"/>
    </location>
</feature>
<feature type="transmembrane region" description="Helical" evidence="1">
    <location>
        <begin position="40"/>
        <end position="61"/>
    </location>
</feature>
<evidence type="ECO:0000256" key="1">
    <source>
        <dbReference type="SAM" id="Phobius"/>
    </source>
</evidence>
<reference evidence="2" key="2">
    <citation type="journal article" date="2016" name="Mol. Ecol.">
        <title>Population genomics of the filarial nematode parasite Wuchereria bancrofti from mosquitoes.</title>
        <authorList>
            <person name="Small S.T."/>
            <person name="Reimer L.J."/>
            <person name="Tisch D.J."/>
            <person name="King C.L."/>
            <person name="Christensen B.M."/>
            <person name="Siba P.M."/>
            <person name="Kazura J.W."/>
            <person name="Serre D."/>
            <person name="Zimmerman P.A."/>
        </authorList>
    </citation>
    <scope>NUCLEOTIDE SEQUENCE</scope>
    <source>
        <strain evidence="2">pt0022</strain>
    </source>
</reference>
<dbReference type="WBParaSite" id="mrna-Wban_08131">
    <property type="protein sequence ID" value="mrna-Wban_08131"/>
    <property type="gene ID" value="Wban_08131"/>
</dbReference>
<keyword evidence="1" id="KW-1133">Transmembrane helix</keyword>
<evidence type="ECO:0000313" key="2">
    <source>
        <dbReference type="Proteomes" id="UP000093561"/>
    </source>
</evidence>
<feature type="transmembrane region" description="Helical" evidence="1">
    <location>
        <begin position="274"/>
        <end position="294"/>
    </location>
</feature>
<dbReference type="AlphaFoldDB" id="A0AAF5Q043"/>
<accession>A0AAF5Q043</accession>
<reference evidence="3" key="3">
    <citation type="submission" date="2024-02" db="UniProtKB">
        <authorList>
            <consortium name="WormBaseParasite"/>
        </authorList>
    </citation>
    <scope>IDENTIFICATION</scope>
    <source>
        <strain evidence="3">pt0022</strain>
    </source>
</reference>
<dbReference type="Proteomes" id="UP000093561">
    <property type="component" value="Unassembled WGS sequence"/>
</dbReference>